<feature type="region of interest" description="Disordered" evidence="1">
    <location>
        <begin position="1214"/>
        <end position="1233"/>
    </location>
</feature>
<feature type="compositionally biased region" description="Pro residues" evidence="1">
    <location>
        <begin position="1"/>
        <end position="14"/>
    </location>
</feature>
<sequence>MSEPPDGSPTPPYPTGVESSPTAAEVTLGSFPAVGAQTVSEVNQPLTVAPTVLVPSLIDLEGIPASGCTSCDQPVGEVSSAGRERQEAPVAAEAALEDTLSLPSSTTETVSRVSDDVLFELGIQVSRLLTSAGPSPHVSDTPEGPGGEDAERGEEREREFDMNRFIQLATEYSSLWTPDVATRLHTTVRQSLGISLGSDTPHLLCLLLAQCPLSVSLPFSSLLVLLSPPAPETAGDLLVPGADSMPPVCLFDAVSRVLSETISASDREDAEGEGEGEDTHTVHLVTVLHSLVITGHASLVVSHFSGSETSLGGEGVTDRASERETLVSILSSCIQAPPSVSTPCTPLCTAALEVVCWILTTAQWGHSAGGTALGAIDLLFPPFAASEGTFDPSCLLSAIATALPTLPIRLVCLVLDALAGVARTQGREYLVTKRPTGGDAPWDFSLSLSTLSPDPSMYSQSVSDVRGMRGSLVSPPLSSMCLSPSATREEAYVLVNEPYVADTFGAARLKLLEALERVLVRLDPATHQRGAVSPTPIEATGSDLCLPLPLPFPTRLRPSAPLTAISVVLNCMCCSNGPEAGGERETVSNGSKRHGQGHRALPVQFTLRRTPLGLCPSEVSFPLLVCVALSLQCLLRTDSTLCHALHQAVAMVTGGESTPETTASSLQSLYQAGLEGMSVLSQSLLEETALSATAVPPGGDQIVSLVISAATGLFRLIHERERVAKKERDRERHRLRRERRRQRKERLRSGKTEVVESGGVIPESPPSQPVSVREGFCAISEGQQLVVYGEACESETPLVESATLVTLERHRVDATDMMPHVVALAALRTPDTPTMPSLYSSALSPSHALSVVNSLTKALGGLADAVSGTRRHKRLDSGVPEIGVLDGGMGEGEHEANSQARLVTSLSKRIIELSMLGDVQRGRDRGELVERADLVERERVRDAISCSKALQTLMPAAGIEVAELARSDFPYALATLLGKVFRTSVGPRFMGSLSSSVSVSVSVAVTRLPSGAASPTDRDRDRDRDDRAHAISPFAMALYEPGIRVLGRFTQSPSAVEQMARTGLHRALSQYLAFCVGNVPHARSYPAKPKPTSGARLPPTSPSLSSSFLGSKESSAVSKRERDLGIPDRDKLSLLVTTLSLSQALARGAGALHSIVEGRIPQKALMLLRDVPLSRMASMQRAVHNTGQLMLEACSGDNGGRTLIGYVDRLAEREWPNDTETPDQERERERDGDFLSRVTLVNNSLYSVRDREGGEEDSSCGEDSADGIVLEDDFGSDPCAEYSDLLLRTETPSGIVAIARALIAVVEKALAAVLVFHRGTGQRAEAVDTTGTVHEILTLYVSALAELSFAFPVLVVPLVGEEGLIDAVQRVISTQMVQSKDRERERVMKHQTEEDREPETVGHVLPGRCLFSLFDLLAAQLCFVRPFLTPPDEVVAVLCQLVRSSRPHRRTRGRHLLLIASVYAAMDAEIEARTSVQLKLYSAMERVFRFGITLGIACFGARDALCVLRGARLDVWASLLLTGLSGCRSRIERFGFTDPKIRGLTFDRDADYARLAYLRCCLYPLSSYVSGLEGASLVDALCVHYDRNICTTGVSRSLAWSTFSAPAGGHVPETVLTYALTLCSGLPSRRQRRDAWRSMMCLCPHLSQQWAERVHLFRQRSGRTNTAFRVPNEAHVLRLFFKVLFDEDHEYYPVVTGGPATSVGRALPPSPGAELVLLSGLASILLTSVSGETLTAMLLEFGPAIYTITLTRLSLTLEGMAQTCKVVKSDATDGKALRSRRSKSTPSGPDVPDWMQAQRRFAQARLPQMHQELDRIVSSIIHKLGSQCNLSVAHSLRLAGMAHGTHNPSHTHSLTAAEGISSSDVFALRAAAVSLCMEGTNPIKTDDAPKEVPTVVRNVALARLLLPMPSLFVHDRRGPEDAAALRTLRCHASMGMEAVFMGLVTLIRHTTVTDTETEGDEGGEEADVAFFNGTDSLAPLLSEEREREAETEDAGDARLARELAQRLQGIEREREREGVPEGSSTSVTGSPSLHFRTITPGLSPQLRARDGERERERSVPQRRGESGTGSRVRSRLHTRQPSVSVYADRGTDRVVHKERLTRTWCTLSVDPIHLGPVMTGIRRAIEEIGSSTFRDFCPISLDRVFRYLASLSSDTGSSVIGREGEREAGGQGECIARDQALSRACLIPAAGLMARAARGYAGVDDGWDSSLRPTVCLPLQRNKGFHRALGRVSAVSLLDTSHLDLDSLATTLSIYIEGMSMLYATLHENEVRTQRRRLERQERESRLHLSQGLMHSRAAAKAPTPLATAGAGQFDTHVEEQNKREFFGEFLSGGLIHSVLMRLLLNWRNPAICLFDILDELIGEDLGIERIFALTGSADVEFSPSTSPDADTATLPGTEVGVTSGGMESEDVFFLDSHPAPYHASHASHMDVSSQERVGERQHFEDEWMGPPVEVSESDSDSFSSSSLSSSCESPQAVLQSISERDTEGGVERVDSTPAAHARSLSGVYSVDGDANRKGGVHQQQTSSPVPYPLLDLPGCARCPGSLLLLLLRRTANVLSAEVAPPLYPDYLLVGRRLVSLFHVALSTLHPAVVASARIAAPDLLRVLTALCSCCKYKKHADKDAAAREEKDRVKTLVRECTNLISLLLCTEVDAVYSGGTSVSLSLPSEYTPCCDWEHKQAGLGVSSISIRGGTTPERERQMQGLVVSALTAVSAAYPSERTIVEFRHTLTLSKEERKQRDLERKAALKATQCQSPSPDVVTDMNRVVPRVNTPLLSMGESALSFSMERERGTPSSVARAQLVCTQTKRSCTFEYVI</sequence>
<evidence type="ECO:0000256" key="1">
    <source>
        <dbReference type="SAM" id="MobiDB-lite"/>
    </source>
</evidence>
<feature type="region of interest" description="Disordered" evidence="1">
    <location>
        <begin position="130"/>
        <end position="158"/>
    </location>
</feature>
<comment type="caution">
    <text evidence="2">The sequence shown here is derived from an EMBL/GenBank/DDBJ whole genome shotgun (WGS) entry which is preliminary data.</text>
</comment>
<feature type="region of interest" description="Disordered" evidence="1">
    <location>
        <begin position="2451"/>
        <end position="2499"/>
    </location>
</feature>
<feature type="compositionally biased region" description="Basic and acidic residues" evidence="1">
    <location>
        <begin position="2007"/>
        <end position="2019"/>
    </location>
</feature>
<feature type="compositionally biased region" description="Basic and acidic residues" evidence="1">
    <location>
        <begin position="149"/>
        <end position="158"/>
    </location>
</feature>
<organism evidence="2 3">
    <name type="scientific">Kipferlia bialata</name>
    <dbReference type="NCBI Taxonomy" id="797122"/>
    <lineage>
        <taxon>Eukaryota</taxon>
        <taxon>Metamonada</taxon>
        <taxon>Carpediemonas-like organisms</taxon>
        <taxon>Kipferlia</taxon>
    </lineage>
</organism>
<proteinExistence type="predicted"/>
<feature type="compositionally biased region" description="Basic and acidic residues" evidence="1">
    <location>
        <begin position="1223"/>
        <end position="1233"/>
    </location>
</feature>
<feature type="compositionally biased region" description="Basic residues" evidence="1">
    <location>
        <begin position="733"/>
        <end position="746"/>
    </location>
</feature>
<feature type="compositionally biased region" description="Basic and acidic residues" evidence="1">
    <location>
        <begin position="2047"/>
        <end position="2065"/>
    </location>
</feature>
<feature type="region of interest" description="Disordered" evidence="1">
    <location>
        <begin position="2007"/>
        <end position="2082"/>
    </location>
</feature>
<feature type="region of interest" description="Disordered" evidence="1">
    <location>
        <begin position="2381"/>
        <end position="2402"/>
    </location>
</feature>
<feature type="compositionally biased region" description="Basic and acidic residues" evidence="1">
    <location>
        <begin position="2483"/>
        <end position="2495"/>
    </location>
</feature>
<evidence type="ECO:0000313" key="2">
    <source>
        <dbReference type="EMBL" id="GIQ80252.1"/>
    </source>
</evidence>
<gene>
    <name evidence="2" type="ORF">KIPB_001022</name>
</gene>
<feature type="region of interest" description="Disordered" evidence="1">
    <location>
        <begin position="725"/>
        <end position="768"/>
    </location>
</feature>
<feature type="compositionally biased region" description="Low complexity" evidence="1">
    <location>
        <begin position="2461"/>
        <end position="2474"/>
    </location>
</feature>
<feature type="compositionally biased region" description="Low complexity" evidence="1">
    <location>
        <begin position="1102"/>
        <end position="1115"/>
    </location>
</feature>
<evidence type="ECO:0000313" key="3">
    <source>
        <dbReference type="Proteomes" id="UP000265618"/>
    </source>
</evidence>
<dbReference type="EMBL" id="BDIP01000132">
    <property type="protein sequence ID" value="GIQ80252.1"/>
    <property type="molecule type" value="Genomic_DNA"/>
</dbReference>
<reference evidence="2 3" key="1">
    <citation type="journal article" date="2018" name="PLoS ONE">
        <title>The draft genome of Kipferlia bialata reveals reductive genome evolution in fornicate parasites.</title>
        <authorList>
            <person name="Tanifuji G."/>
            <person name="Takabayashi S."/>
            <person name="Kume K."/>
            <person name="Takagi M."/>
            <person name="Nakayama T."/>
            <person name="Kamikawa R."/>
            <person name="Inagaki Y."/>
            <person name="Hashimoto T."/>
        </authorList>
    </citation>
    <scope>NUCLEOTIDE SEQUENCE [LARGE SCALE GENOMIC DNA]</scope>
    <source>
        <strain evidence="2">NY0173</strain>
    </source>
</reference>
<feature type="region of interest" description="Disordered" evidence="1">
    <location>
        <begin position="1"/>
        <end position="23"/>
    </location>
</feature>
<accession>A0A9K3CPG9</accession>
<protein>
    <submittedName>
        <fullName evidence="2">Uncharacterized protein</fullName>
    </submittedName>
</protein>
<feature type="region of interest" description="Disordered" evidence="1">
    <location>
        <begin position="1086"/>
        <end position="1122"/>
    </location>
</feature>
<keyword evidence="3" id="KW-1185">Reference proteome</keyword>
<dbReference type="Proteomes" id="UP000265618">
    <property type="component" value="Unassembled WGS sequence"/>
</dbReference>
<feature type="compositionally biased region" description="Polar residues" evidence="1">
    <location>
        <begin position="2022"/>
        <end position="2031"/>
    </location>
</feature>
<name>A0A9K3CPG9_9EUKA</name>